<dbReference type="RefSeq" id="WP_199049450.1">
    <property type="nucleotide sequence ID" value="NZ_JAELXT010000011.1"/>
</dbReference>
<protein>
    <submittedName>
        <fullName evidence="1">Phage head-tail connector protein</fullName>
    </submittedName>
</protein>
<evidence type="ECO:0000313" key="1">
    <source>
        <dbReference type="EMBL" id="MBJ6126198.1"/>
    </source>
</evidence>
<dbReference type="InterPro" id="IPR006450">
    <property type="entry name" value="Phage_HK97_gp6-like"/>
</dbReference>
<gene>
    <name evidence="1" type="ORF">JAO75_12380</name>
</gene>
<comment type="caution">
    <text evidence="1">The sequence shown here is derived from an EMBL/GenBank/DDBJ whole genome shotgun (WGS) entry which is preliminary data.</text>
</comment>
<proteinExistence type="predicted"/>
<accession>A0ABS0Y2R6</accession>
<name>A0ABS0Y2R6_9HYPH</name>
<dbReference type="CDD" id="cd08054">
    <property type="entry name" value="gp6"/>
    <property type="match status" value="1"/>
</dbReference>
<keyword evidence="2" id="KW-1185">Reference proteome</keyword>
<evidence type="ECO:0000313" key="2">
    <source>
        <dbReference type="Proteomes" id="UP000620670"/>
    </source>
</evidence>
<dbReference type="Proteomes" id="UP000620670">
    <property type="component" value="Unassembled WGS sequence"/>
</dbReference>
<sequence length="188" mass="20436">MIPIFVSGPAVEPVSLIEMKAYLRVDEDDAAQDDLISGLIKAARLTIEAVSRRILIEQSWRVVLDRWPRERVLLLPLSPLIAVDAIRLTDASGAVTELPEEAFDADGLSDPPRIAVFGAPEPGKPRNGISVELRAGYGSTAEAVPATLKLAIRILVAHWFEHRGDVVGEQILPPEALALVAPFQRARP</sequence>
<dbReference type="Gene3D" id="1.10.3230.30">
    <property type="entry name" value="Phage gp6-like head-tail connector protein"/>
    <property type="match status" value="1"/>
</dbReference>
<dbReference type="EMBL" id="JAELXT010000011">
    <property type="protein sequence ID" value="MBJ6126198.1"/>
    <property type="molecule type" value="Genomic_DNA"/>
</dbReference>
<dbReference type="InterPro" id="IPR011738">
    <property type="entry name" value="Phage_CHP"/>
</dbReference>
<reference evidence="2" key="1">
    <citation type="submission" date="2020-12" db="EMBL/GenBank/DDBJ databases">
        <title>Hymenobacter sp.</title>
        <authorList>
            <person name="Kim M.K."/>
        </authorList>
    </citation>
    <scope>NUCLEOTIDE SEQUENCE [LARGE SCALE GENOMIC DNA]</scope>
    <source>
        <strain evidence="2">BT325</strain>
    </source>
</reference>
<dbReference type="NCBIfam" id="TIGR02215">
    <property type="entry name" value="phage_chp_gp8"/>
    <property type="match status" value="1"/>
</dbReference>
<organism evidence="1 2">
    <name type="scientific">Microvirga splendida</name>
    <dbReference type="NCBI Taxonomy" id="2795727"/>
    <lineage>
        <taxon>Bacteria</taxon>
        <taxon>Pseudomonadati</taxon>
        <taxon>Pseudomonadota</taxon>
        <taxon>Alphaproteobacteria</taxon>
        <taxon>Hyphomicrobiales</taxon>
        <taxon>Methylobacteriaceae</taxon>
        <taxon>Microvirga</taxon>
    </lineage>
</organism>
<dbReference type="NCBIfam" id="TIGR01560">
    <property type="entry name" value="put_DNA_pack"/>
    <property type="match status" value="1"/>
</dbReference>